<dbReference type="SMART" id="SM00448">
    <property type="entry name" value="REC"/>
    <property type="match status" value="1"/>
</dbReference>
<evidence type="ECO:0000259" key="3">
    <source>
        <dbReference type="PROSITE" id="PS50887"/>
    </source>
</evidence>
<dbReference type="PANTHER" id="PTHR45228:SF4">
    <property type="entry name" value="LIPOPROTEIN"/>
    <property type="match status" value="1"/>
</dbReference>
<keyword evidence="1" id="KW-0597">Phosphoprotein</keyword>
<dbReference type="InterPro" id="IPR043128">
    <property type="entry name" value="Rev_trsase/Diguanyl_cyclase"/>
</dbReference>
<keyword evidence="6" id="KW-1185">Reference proteome</keyword>
<dbReference type="Gene3D" id="1.10.3210.10">
    <property type="entry name" value="Hypothetical protein af1432"/>
    <property type="match status" value="1"/>
</dbReference>
<feature type="domain" description="GGDEF" evidence="3">
    <location>
        <begin position="46"/>
        <end position="173"/>
    </location>
</feature>
<dbReference type="Pfam" id="PF00072">
    <property type="entry name" value="Response_reg"/>
    <property type="match status" value="1"/>
</dbReference>
<proteinExistence type="predicted"/>
<dbReference type="KEGG" id="dto:TOL2_C38010"/>
<reference evidence="5 6" key="1">
    <citation type="journal article" date="2013" name="Environ. Microbiol.">
        <title>Complete genome, catabolic sub-proteomes and key-metabolites of Desulfobacula toluolica Tol2, a marine, aromatic compound-degrading, sulfate-reducing bacterium.</title>
        <authorList>
            <person name="Wohlbrand L."/>
            <person name="Jacob J.H."/>
            <person name="Kube M."/>
            <person name="Mussmann M."/>
            <person name="Jarling R."/>
            <person name="Beck A."/>
            <person name="Amann R."/>
            <person name="Wilkes H."/>
            <person name="Reinhardt R."/>
            <person name="Rabus R."/>
        </authorList>
    </citation>
    <scope>NUCLEOTIDE SEQUENCE [LARGE SCALE GENOMIC DNA]</scope>
    <source>
        <strain evidence="6">DSM 7467 / Tol2</strain>
    </source>
</reference>
<dbReference type="CDD" id="cd01949">
    <property type="entry name" value="GGDEF"/>
    <property type="match status" value="1"/>
</dbReference>
<dbReference type="PROSITE" id="PS50887">
    <property type="entry name" value="GGDEF"/>
    <property type="match status" value="1"/>
</dbReference>
<gene>
    <name evidence="5" type="ordered locus">TOL2_C38010</name>
</gene>
<evidence type="ECO:0000313" key="6">
    <source>
        <dbReference type="Proteomes" id="UP000007347"/>
    </source>
</evidence>
<dbReference type="GO" id="GO:0000160">
    <property type="term" value="P:phosphorelay signal transduction system"/>
    <property type="evidence" value="ECO:0007669"/>
    <property type="project" value="InterPro"/>
</dbReference>
<name>K0NSJ0_DESTT</name>
<feature type="domain" description="HD-GYP" evidence="4">
    <location>
        <begin position="308"/>
        <end position="502"/>
    </location>
</feature>
<dbReference type="Pfam" id="PF00990">
    <property type="entry name" value="GGDEF"/>
    <property type="match status" value="1"/>
</dbReference>
<dbReference type="STRING" id="651182.TOL2_C38010"/>
<dbReference type="InterPro" id="IPR029787">
    <property type="entry name" value="Nucleotide_cyclase"/>
</dbReference>
<dbReference type="Gene3D" id="3.40.50.2300">
    <property type="match status" value="1"/>
</dbReference>
<dbReference type="SMART" id="SM00267">
    <property type="entry name" value="GGDEF"/>
    <property type="match status" value="1"/>
</dbReference>
<dbReference type="PROSITE" id="PS50110">
    <property type="entry name" value="RESPONSE_REGULATORY"/>
    <property type="match status" value="1"/>
</dbReference>
<dbReference type="PROSITE" id="PS51832">
    <property type="entry name" value="HD_GYP"/>
    <property type="match status" value="1"/>
</dbReference>
<dbReference type="InterPro" id="IPR000160">
    <property type="entry name" value="GGDEF_dom"/>
</dbReference>
<dbReference type="SUPFAM" id="SSF109604">
    <property type="entry name" value="HD-domain/PDEase-like"/>
    <property type="match status" value="1"/>
</dbReference>
<dbReference type="AlphaFoldDB" id="K0NSJ0"/>
<feature type="modified residue" description="4-aspartylphosphate" evidence="1">
    <location>
        <position position="233"/>
    </location>
</feature>
<evidence type="ECO:0000259" key="4">
    <source>
        <dbReference type="PROSITE" id="PS51832"/>
    </source>
</evidence>
<dbReference type="EMBL" id="FO203503">
    <property type="protein sequence ID" value="CCK81957.1"/>
    <property type="molecule type" value="Genomic_DNA"/>
</dbReference>
<feature type="domain" description="Response regulatory" evidence="2">
    <location>
        <begin position="184"/>
        <end position="300"/>
    </location>
</feature>
<dbReference type="InterPro" id="IPR037522">
    <property type="entry name" value="HD_GYP_dom"/>
</dbReference>
<dbReference type="HOGENOM" id="CLU_000445_92_10_7"/>
<dbReference type="InterPro" id="IPR003607">
    <property type="entry name" value="HD/PDEase_dom"/>
</dbReference>
<evidence type="ECO:0000313" key="5">
    <source>
        <dbReference type="EMBL" id="CCK81957.1"/>
    </source>
</evidence>
<evidence type="ECO:0000259" key="2">
    <source>
        <dbReference type="PROSITE" id="PS50110"/>
    </source>
</evidence>
<dbReference type="Proteomes" id="UP000007347">
    <property type="component" value="Chromosome"/>
</dbReference>
<dbReference type="RefSeq" id="WP_014959140.1">
    <property type="nucleotide sequence ID" value="NC_018645.1"/>
</dbReference>
<dbReference type="Pfam" id="PF13487">
    <property type="entry name" value="HD_5"/>
    <property type="match status" value="1"/>
</dbReference>
<dbReference type="SUPFAM" id="SSF52172">
    <property type="entry name" value="CheY-like"/>
    <property type="match status" value="1"/>
</dbReference>
<organism evidence="5 6">
    <name type="scientific">Desulfobacula toluolica (strain DSM 7467 / Tol2)</name>
    <dbReference type="NCBI Taxonomy" id="651182"/>
    <lineage>
        <taxon>Bacteria</taxon>
        <taxon>Pseudomonadati</taxon>
        <taxon>Thermodesulfobacteriota</taxon>
        <taxon>Desulfobacteria</taxon>
        <taxon>Desulfobacterales</taxon>
        <taxon>Desulfobacteraceae</taxon>
        <taxon>Desulfobacula</taxon>
    </lineage>
</organism>
<evidence type="ECO:0000256" key="1">
    <source>
        <dbReference type="PROSITE-ProRule" id="PRU00169"/>
    </source>
</evidence>
<dbReference type="NCBIfam" id="TIGR00254">
    <property type="entry name" value="GGDEF"/>
    <property type="match status" value="1"/>
</dbReference>
<dbReference type="Gene3D" id="3.30.70.270">
    <property type="match status" value="1"/>
</dbReference>
<accession>K0NSJ0</accession>
<dbReference type="CDD" id="cd17538">
    <property type="entry name" value="REC_D1_PleD-like"/>
    <property type="match status" value="1"/>
</dbReference>
<dbReference type="InterPro" id="IPR011006">
    <property type="entry name" value="CheY-like_superfamily"/>
</dbReference>
<dbReference type="SUPFAM" id="SSF55073">
    <property type="entry name" value="Nucleotide cyclase"/>
    <property type="match status" value="1"/>
</dbReference>
<dbReference type="OrthoDB" id="9764337at2"/>
<dbReference type="SMART" id="SM00471">
    <property type="entry name" value="HDc"/>
    <property type="match status" value="1"/>
</dbReference>
<dbReference type="InterPro" id="IPR001789">
    <property type="entry name" value="Sig_transdc_resp-reg_receiver"/>
</dbReference>
<protein>
    <submittedName>
        <fullName evidence="5">Two component system response regulator, modulated diguanylate cyclase</fullName>
    </submittedName>
</protein>
<dbReference type="PANTHER" id="PTHR45228">
    <property type="entry name" value="CYCLIC DI-GMP PHOSPHODIESTERASE TM_0186-RELATED"/>
    <property type="match status" value="1"/>
</dbReference>
<dbReference type="InterPro" id="IPR052020">
    <property type="entry name" value="Cyclic_di-GMP/3'3'-cGAMP_PDE"/>
</dbReference>
<dbReference type="CDD" id="cd00077">
    <property type="entry name" value="HDc"/>
    <property type="match status" value="1"/>
</dbReference>
<sequence length="502" mass="56823">MKEQLIKNYEQETHAPFVDSLTGLFNHGIFQILLQEEIKRSRRYGDTFTLALINIDSFSLYNKRNNPAIGDHLLQKVTKFIKKNLRNPDVAARYSGDEFAIILPKSNLSGAHIALDRIRVSVEKHTHGTLTLSAGLASFPREASNRETLILKAQEALLQAKIMGKNKVCFLKKERIHGPEQKFKILIVDDDSRNVKLMGAVLTPFNHEIFKVYNGEEALSLMKRIDMDLVLLDIMMPHMDGYEVCRRLKKSEDTRLVPIIMLTALDDTQSRIKGIEAGADDFITKPPNRVELTARINSLLRVNQLNKKLISIENILISMANAVEAKDAYTQGHTQRVADMSVALGKKMGLSAMEIDALRLSGILHDIGKIGVPREILNKPGRLNSDEWKSIKRHPAEGYRICLPLKKTLGPALEAIRHHHEKIDGSGYPDGIKGDDISILARIIAIVDIFDALNTDRPYRKGMSREKTFKILREEANKGKLDKKIVEHLIEMIDMMTHKIKR</sequence>